<dbReference type="Gene3D" id="1.10.287.1060">
    <property type="entry name" value="ESAT-6-like"/>
    <property type="match status" value="1"/>
</dbReference>
<reference evidence="1 2" key="1">
    <citation type="submission" date="2018-11" db="EMBL/GenBank/DDBJ databases">
        <title>Sequencing the genomes of 1000 actinobacteria strains.</title>
        <authorList>
            <person name="Klenk H.-P."/>
        </authorList>
    </citation>
    <scope>NUCLEOTIDE SEQUENCE [LARGE SCALE GENOMIC DNA]</scope>
    <source>
        <strain evidence="1 2">DSM 44231</strain>
    </source>
</reference>
<protein>
    <recommendedName>
        <fullName evidence="3">WXG100 family type VII secretion target</fullName>
    </recommendedName>
</protein>
<keyword evidence="2" id="KW-1185">Reference proteome</keyword>
<sequence length="102" mass="10252">MTGFETDLARLAEGADDFAAFAERAGKIAGELGGVLGSLGDCWGGDAIGQSFAASHVRPSGEALAGLTGLSAGFGGVGERFADTARTYREVEEGNRTALGAI</sequence>
<dbReference type="RefSeq" id="WP_123745473.1">
    <property type="nucleotide sequence ID" value="NZ_RJKM01000001.1"/>
</dbReference>
<organism evidence="1 2">
    <name type="scientific">Saccharothrix texasensis</name>
    <dbReference type="NCBI Taxonomy" id="103734"/>
    <lineage>
        <taxon>Bacteria</taxon>
        <taxon>Bacillati</taxon>
        <taxon>Actinomycetota</taxon>
        <taxon>Actinomycetes</taxon>
        <taxon>Pseudonocardiales</taxon>
        <taxon>Pseudonocardiaceae</taxon>
        <taxon>Saccharothrix</taxon>
    </lineage>
</organism>
<gene>
    <name evidence="1" type="ORF">EDD40_5528</name>
</gene>
<dbReference type="EMBL" id="RJKM01000001">
    <property type="protein sequence ID" value="ROP40123.1"/>
    <property type="molecule type" value="Genomic_DNA"/>
</dbReference>
<evidence type="ECO:0000313" key="2">
    <source>
        <dbReference type="Proteomes" id="UP000268727"/>
    </source>
</evidence>
<evidence type="ECO:0008006" key="3">
    <source>
        <dbReference type="Google" id="ProtNLM"/>
    </source>
</evidence>
<evidence type="ECO:0000313" key="1">
    <source>
        <dbReference type="EMBL" id="ROP40123.1"/>
    </source>
</evidence>
<name>A0A3N1HCA1_9PSEU</name>
<dbReference type="SUPFAM" id="SSF140453">
    <property type="entry name" value="EsxAB dimer-like"/>
    <property type="match status" value="1"/>
</dbReference>
<dbReference type="OrthoDB" id="4562539at2"/>
<dbReference type="InterPro" id="IPR036689">
    <property type="entry name" value="ESAT-6-like_sf"/>
</dbReference>
<dbReference type="AlphaFoldDB" id="A0A3N1HCA1"/>
<proteinExistence type="predicted"/>
<dbReference type="Proteomes" id="UP000268727">
    <property type="component" value="Unassembled WGS sequence"/>
</dbReference>
<comment type="caution">
    <text evidence="1">The sequence shown here is derived from an EMBL/GenBank/DDBJ whole genome shotgun (WGS) entry which is preliminary data.</text>
</comment>
<accession>A0A3N1HCA1</accession>